<dbReference type="Proteomes" id="UP000199529">
    <property type="component" value="Unassembled WGS sequence"/>
</dbReference>
<evidence type="ECO:0000313" key="3">
    <source>
        <dbReference type="Proteomes" id="UP000199529"/>
    </source>
</evidence>
<keyword evidence="3" id="KW-1185">Reference proteome</keyword>
<name>A0A1H2YE81_9PSEU</name>
<dbReference type="EMBL" id="FNOK01000007">
    <property type="protein sequence ID" value="SDX03370.1"/>
    <property type="molecule type" value="Genomic_DNA"/>
</dbReference>
<dbReference type="SUPFAM" id="SSF50494">
    <property type="entry name" value="Trypsin-like serine proteases"/>
    <property type="match status" value="1"/>
</dbReference>
<evidence type="ECO:0000313" key="2">
    <source>
        <dbReference type="EMBL" id="SDX03370.1"/>
    </source>
</evidence>
<evidence type="ECO:0000256" key="1">
    <source>
        <dbReference type="SAM" id="SignalP"/>
    </source>
</evidence>
<feature type="signal peptide" evidence="1">
    <location>
        <begin position="1"/>
        <end position="25"/>
    </location>
</feature>
<dbReference type="AlphaFoldDB" id="A0A1H2YE81"/>
<accession>A0A1H2YE81</accession>
<keyword evidence="1" id="KW-0732">Signal</keyword>
<organism evidence="2 3">
    <name type="scientific">Saccharopolyspora shandongensis</name>
    <dbReference type="NCBI Taxonomy" id="418495"/>
    <lineage>
        <taxon>Bacteria</taxon>
        <taxon>Bacillati</taxon>
        <taxon>Actinomycetota</taxon>
        <taxon>Actinomycetes</taxon>
        <taxon>Pseudonocardiales</taxon>
        <taxon>Pseudonocardiaceae</taxon>
        <taxon>Saccharopolyspora</taxon>
    </lineage>
</organism>
<dbReference type="RefSeq" id="WP_093264295.1">
    <property type="nucleotide sequence ID" value="NZ_FNOK01000007.1"/>
</dbReference>
<dbReference type="OrthoDB" id="5732461at2"/>
<feature type="chain" id="PRO_5038632936" description="Trypsin-like peptidase domain-containing protein" evidence="1">
    <location>
        <begin position="26"/>
        <end position="272"/>
    </location>
</feature>
<gene>
    <name evidence="2" type="ORF">SAMN05216215_10075</name>
</gene>
<reference evidence="3" key="1">
    <citation type="submission" date="2016-10" db="EMBL/GenBank/DDBJ databases">
        <authorList>
            <person name="Varghese N."/>
            <person name="Submissions S."/>
        </authorList>
    </citation>
    <scope>NUCLEOTIDE SEQUENCE [LARGE SCALE GENOMIC DNA]</scope>
    <source>
        <strain evidence="3">CGMCC 4.3530</strain>
    </source>
</reference>
<dbReference type="InterPro" id="IPR043504">
    <property type="entry name" value="Peptidase_S1_PA_chymotrypsin"/>
</dbReference>
<proteinExistence type="predicted"/>
<dbReference type="InterPro" id="IPR009003">
    <property type="entry name" value="Peptidase_S1_PA"/>
</dbReference>
<evidence type="ECO:0008006" key="4">
    <source>
        <dbReference type="Google" id="ProtNLM"/>
    </source>
</evidence>
<sequence>MRTRSAPLVSLVAVAVLAAGGFASAEPRWAASSTAAVHPGVQTVTKSAQCTSNFVFESGSKVYLGQAAHCARTGGVEQTNGCTSPSLPIGTQVQVTGASKPGVLVYSSWLTMQAIKEKDANACAYNDFALVQLDPADVGKVNPSLPVWGGPSGLNTGGLQQGDVVVTYGNSKLRAGASDLNAKAGTSLGDSGGGWNHTIFTVTPGIPGDSGSGVLDSSGRAVAVLSTLNISTQNFGSNGAGDLARELDYLHAHSSLRNISLVTGTQEFRTVW</sequence>
<dbReference type="Gene3D" id="2.40.10.10">
    <property type="entry name" value="Trypsin-like serine proteases"/>
    <property type="match status" value="2"/>
</dbReference>
<protein>
    <recommendedName>
        <fullName evidence="4">Trypsin-like peptidase domain-containing protein</fullName>
    </recommendedName>
</protein>
<dbReference type="STRING" id="418495.SAMN05216215_10075"/>